<feature type="domain" description="Endonuclease/exonuclease/phosphatase" evidence="1">
    <location>
        <begin position="126"/>
        <end position="367"/>
    </location>
</feature>
<dbReference type="EMBL" id="CP037422">
    <property type="protein sequence ID" value="QDU09070.1"/>
    <property type="molecule type" value="Genomic_DNA"/>
</dbReference>
<name>A0A517WUX5_9PLAN</name>
<keyword evidence="3" id="KW-1185">Reference proteome</keyword>
<organism evidence="2 3">
    <name type="scientific">Gimesia aquarii</name>
    <dbReference type="NCBI Taxonomy" id="2527964"/>
    <lineage>
        <taxon>Bacteria</taxon>
        <taxon>Pseudomonadati</taxon>
        <taxon>Planctomycetota</taxon>
        <taxon>Planctomycetia</taxon>
        <taxon>Planctomycetales</taxon>
        <taxon>Planctomycetaceae</taxon>
        <taxon>Gimesia</taxon>
    </lineage>
</organism>
<dbReference type="SUPFAM" id="SSF56219">
    <property type="entry name" value="DNase I-like"/>
    <property type="match status" value="1"/>
</dbReference>
<keyword evidence="2" id="KW-0540">Nuclease</keyword>
<dbReference type="PANTHER" id="PTHR42834:SF1">
    <property type="entry name" value="ENDONUCLEASE_EXONUCLEASE_PHOSPHATASE FAMILY PROTEIN (AFU_ORTHOLOGUE AFUA_3G09210)"/>
    <property type="match status" value="1"/>
</dbReference>
<dbReference type="GO" id="GO:0004527">
    <property type="term" value="F:exonuclease activity"/>
    <property type="evidence" value="ECO:0007669"/>
    <property type="project" value="UniProtKB-KW"/>
</dbReference>
<dbReference type="InterPro" id="IPR005135">
    <property type="entry name" value="Endo/exonuclease/phosphatase"/>
</dbReference>
<dbReference type="OrthoDB" id="1398885at2"/>
<evidence type="ECO:0000313" key="2">
    <source>
        <dbReference type="EMBL" id="QDU09070.1"/>
    </source>
</evidence>
<dbReference type="Proteomes" id="UP000318384">
    <property type="component" value="Chromosome"/>
</dbReference>
<protein>
    <submittedName>
        <fullName evidence="2">Endonuclease/Exonuclease/phosphatase family protein</fullName>
    </submittedName>
</protein>
<dbReference type="RefSeq" id="WP_145174692.1">
    <property type="nucleotide sequence ID" value="NZ_CP037422.1"/>
</dbReference>
<dbReference type="PANTHER" id="PTHR42834">
    <property type="entry name" value="ENDONUCLEASE/EXONUCLEASE/PHOSPHATASE FAMILY PROTEIN (AFU_ORTHOLOGUE AFUA_3G09210)"/>
    <property type="match status" value="1"/>
</dbReference>
<keyword evidence="2" id="KW-0269">Exonuclease</keyword>
<dbReference type="InterPro" id="IPR036691">
    <property type="entry name" value="Endo/exonu/phosph_ase_sf"/>
</dbReference>
<proteinExistence type="predicted"/>
<dbReference type="GO" id="GO:0004519">
    <property type="term" value="F:endonuclease activity"/>
    <property type="evidence" value="ECO:0007669"/>
    <property type="project" value="UniProtKB-KW"/>
</dbReference>
<gene>
    <name evidence="2" type="ORF">V202x_24410</name>
</gene>
<evidence type="ECO:0000259" key="1">
    <source>
        <dbReference type="Pfam" id="PF03372"/>
    </source>
</evidence>
<evidence type="ECO:0000313" key="3">
    <source>
        <dbReference type="Proteomes" id="UP000318384"/>
    </source>
</evidence>
<dbReference type="Gene3D" id="3.60.10.10">
    <property type="entry name" value="Endonuclease/exonuclease/phosphatase"/>
    <property type="match status" value="1"/>
</dbReference>
<keyword evidence="2" id="KW-0255">Endonuclease</keyword>
<dbReference type="Pfam" id="PF03372">
    <property type="entry name" value="Exo_endo_phos"/>
    <property type="match status" value="1"/>
</dbReference>
<keyword evidence="2" id="KW-0378">Hydrolase</keyword>
<accession>A0A517WUX5</accession>
<dbReference type="AlphaFoldDB" id="A0A517WUX5"/>
<sequence>MPQTQFRVASFNVENLFERLKVFNFQDKSIGDDLLKRIGAFRKILEKRTYTAADKTRLVKEFEKGDPANNKQPLKKYIKIREDRGSKLWKRRQRKIVGVKASGIGDCDLTVEFIKAKFSKVGRENTGKVIRKVNADVACIVEADNRPGLKRFDTDVLGSKYRYEMLLDGNDRRGIDVGLYSKYPLGGIWTHMFDGTSRSKTFSRDCPEYEVILPNGKSLYVLCNHLKSKGYDYSGTADARRKRQAKAIADILKKYDLRNDWVVVAGDLNDTPNSGPLKPLMDVRYLYDVLELQFPNHPAKRWTYHYNSFEQIDYVLVSKPLKDRFISAGVERRGMYKLDRLTASDPDIDNETQFSTVTRWTNAASDHAPVLADFRL</sequence>
<reference evidence="2 3" key="1">
    <citation type="submission" date="2019-03" db="EMBL/GenBank/DDBJ databases">
        <title>Deep-cultivation of Planctomycetes and their phenomic and genomic characterization uncovers novel biology.</title>
        <authorList>
            <person name="Wiegand S."/>
            <person name="Jogler M."/>
            <person name="Boedeker C."/>
            <person name="Pinto D."/>
            <person name="Vollmers J."/>
            <person name="Rivas-Marin E."/>
            <person name="Kohn T."/>
            <person name="Peeters S.H."/>
            <person name="Heuer A."/>
            <person name="Rast P."/>
            <person name="Oberbeckmann S."/>
            <person name="Bunk B."/>
            <person name="Jeske O."/>
            <person name="Meyerdierks A."/>
            <person name="Storesund J.E."/>
            <person name="Kallscheuer N."/>
            <person name="Luecker S."/>
            <person name="Lage O.M."/>
            <person name="Pohl T."/>
            <person name="Merkel B.J."/>
            <person name="Hornburger P."/>
            <person name="Mueller R.-W."/>
            <person name="Bruemmer F."/>
            <person name="Labrenz M."/>
            <person name="Spormann A.M."/>
            <person name="Op den Camp H."/>
            <person name="Overmann J."/>
            <person name="Amann R."/>
            <person name="Jetten M.S.M."/>
            <person name="Mascher T."/>
            <person name="Medema M.H."/>
            <person name="Devos D.P."/>
            <person name="Kaster A.-K."/>
            <person name="Ovreas L."/>
            <person name="Rohde M."/>
            <person name="Galperin M.Y."/>
            <person name="Jogler C."/>
        </authorList>
    </citation>
    <scope>NUCLEOTIDE SEQUENCE [LARGE SCALE GENOMIC DNA]</scope>
    <source>
        <strain evidence="2 3">V202</strain>
    </source>
</reference>